<evidence type="ECO:0008006" key="4">
    <source>
        <dbReference type="Google" id="ProtNLM"/>
    </source>
</evidence>
<name>A0AAF0BU04_9ACTN</name>
<sequence length="152" mass="15881">MTRRLGIRAVAVLLAGGLVLAACGGGDDDATPEQIEAFCATTTPFITSFESLKEINQGAVPPSIEQAKLEILDFIATLRTLLEAAPPPIEEDAAQVSEVVDATETRVEEATSADGLSEELQATVADDSDSILSDFAPIQEYAEENCGVEPGG</sequence>
<evidence type="ECO:0000313" key="3">
    <source>
        <dbReference type="Proteomes" id="UP001216390"/>
    </source>
</evidence>
<dbReference type="Proteomes" id="UP001216390">
    <property type="component" value="Chromosome"/>
</dbReference>
<gene>
    <name evidence="2" type="ORF">PO878_01160</name>
</gene>
<dbReference type="EMBL" id="CP116942">
    <property type="protein sequence ID" value="WCO67327.1"/>
    <property type="molecule type" value="Genomic_DNA"/>
</dbReference>
<evidence type="ECO:0000256" key="1">
    <source>
        <dbReference type="SAM" id="SignalP"/>
    </source>
</evidence>
<protein>
    <recommendedName>
        <fullName evidence="4">Lipoprotein</fullName>
    </recommendedName>
</protein>
<keyword evidence="3" id="KW-1185">Reference proteome</keyword>
<dbReference type="KEGG" id="ima:PO878_01160"/>
<proteinExistence type="predicted"/>
<feature type="signal peptide" evidence="1">
    <location>
        <begin position="1"/>
        <end position="21"/>
    </location>
</feature>
<dbReference type="RefSeq" id="WP_272736849.1">
    <property type="nucleotide sequence ID" value="NZ_CP116942.1"/>
</dbReference>
<organism evidence="2 3">
    <name type="scientific">Iamia majanohamensis</name>
    <dbReference type="NCBI Taxonomy" id="467976"/>
    <lineage>
        <taxon>Bacteria</taxon>
        <taxon>Bacillati</taxon>
        <taxon>Actinomycetota</taxon>
        <taxon>Acidimicrobiia</taxon>
        <taxon>Acidimicrobiales</taxon>
        <taxon>Iamiaceae</taxon>
        <taxon>Iamia</taxon>
    </lineage>
</organism>
<accession>A0AAF0BU04</accession>
<reference evidence="2" key="1">
    <citation type="submission" date="2023-01" db="EMBL/GenBank/DDBJ databases">
        <title>The diversity of Class Acidimicrobiia in South China Sea sediment environments and the proposal of Iamia marina sp. nov., a novel species of the genus Iamia.</title>
        <authorList>
            <person name="He Y."/>
            <person name="Tian X."/>
        </authorList>
    </citation>
    <scope>NUCLEOTIDE SEQUENCE</scope>
    <source>
        <strain evidence="2">DSM 19957</strain>
    </source>
</reference>
<dbReference type="AlphaFoldDB" id="A0AAF0BU04"/>
<feature type="chain" id="PRO_5042097577" description="Lipoprotein" evidence="1">
    <location>
        <begin position="22"/>
        <end position="152"/>
    </location>
</feature>
<dbReference type="PROSITE" id="PS51257">
    <property type="entry name" value="PROKAR_LIPOPROTEIN"/>
    <property type="match status" value="1"/>
</dbReference>
<evidence type="ECO:0000313" key="2">
    <source>
        <dbReference type="EMBL" id="WCO67327.1"/>
    </source>
</evidence>
<keyword evidence="1" id="KW-0732">Signal</keyword>